<name>A0A3G1KS05_FORW1</name>
<proteinExistence type="predicted"/>
<reference evidence="1 2" key="1">
    <citation type="submission" date="2016-10" db="EMBL/GenBank/DDBJ databases">
        <title>Complete Genome Sequence of Peptococcaceae strain DCMF.</title>
        <authorList>
            <person name="Edwards R.J."/>
            <person name="Holland S.I."/>
            <person name="Deshpande N.P."/>
            <person name="Wong Y.K."/>
            <person name="Ertan H."/>
            <person name="Manefield M."/>
            <person name="Russell T.L."/>
            <person name="Lee M.J."/>
        </authorList>
    </citation>
    <scope>NUCLEOTIDE SEQUENCE [LARGE SCALE GENOMIC DNA]</scope>
    <source>
        <strain evidence="1 2">DCMF</strain>
    </source>
</reference>
<accession>A0A3G1KS05</accession>
<dbReference type="AlphaFoldDB" id="A0A3G1KS05"/>
<evidence type="ECO:0000313" key="2">
    <source>
        <dbReference type="Proteomes" id="UP000323521"/>
    </source>
</evidence>
<dbReference type="EMBL" id="CP017634">
    <property type="protein sequence ID" value="ATW25238.1"/>
    <property type="molecule type" value="Genomic_DNA"/>
</dbReference>
<dbReference type="RefSeq" id="WP_148134495.1">
    <property type="nucleotide sequence ID" value="NZ_CP017634.1"/>
</dbReference>
<protein>
    <submittedName>
        <fullName evidence="1">Uncharacterized protein</fullName>
    </submittedName>
</protein>
<sequence>MSKKHKKTLGQDKLKVRVRQSDDGSKKKIRIYNDCFEVKVRVKDQECEICKDDKSVFSC</sequence>
<dbReference type="KEGG" id="fwa:DCMF_11080"/>
<dbReference type="OrthoDB" id="9931737at2"/>
<dbReference type="Proteomes" id="UP000323521">
    <property type="component" value="Chromosome"/>
</dbReference>
<organism evidence="1 2">
    <name type="scientific">Formimonas warabiya</name>
    <dbReference type="NCBI Taxonomy" id="1761012"/>
    <lineage>
        <taxon>Bacteria</taxon>
        <taxon>Bacillati</taxon>
        <taxon>Bacillota</taxon>
        <taxon>Clostridia</taxon>
        <taxon>Eubacteriales</taxon>
        <taxon>Peptococcaceae</taxon>
        <taxon>Candidatus Formimonas</taxon>
    </lineage>
</organism>
<evidence type="ECO:0000313" key="1">
    <source>
        <dbReference type="EMBL" id="ATW25238.1"/>
    </source>
</evidence>
<gene>
    <name evidence="1" type="ORF">DCMF_11080</name>
</gene>
<keyword evidence="2" id="KW-1185">Reference proteome</keyword>